<reference evidence="2" key="1">
    <citation type="submission" date="2011-12" db="EMBL/GenBank/DDBJ databases">
        <authorList>
            <consortium name="The Broad Institute Genome Sequencing Platform"/>
            <person name="Russ C."/>
            <person name="Tyler B."/>
            <person name="Panabieres F."/>
            <person name="Shan W."/>
            <person name="Tripathy S."/>
            <person name="Grunwald N."/>
            <person name="Machado M."/>
            <person name="Young S.K."/>
            <person name="Zeng Q."/>
            <person name="Gargeya S."/>
            <person name="Fitzgerald M."/>
            <person name="Haas B."/>
            <person name="Abouelleil A."/>
            <person name="Alvarado L."/>
            <person name="Arachchi H.M."/>
            <person name="Berlin A."/>
            <person name="Chapman S.B."/>
            <person name="Gearin G."/>
            <person name="Goldberg J."/>
            <person name="Griggs A."/>
            <person name="Gujja S."/>
            <person name="Hansen M."/>
            <person name="Heiman D."/>
            <person name="Howarth C."/>
            <person name="Larimer J."/>
            <person name="Lui A."/>
            <person name="MacDonald P.J.P."/>
            <person name="McCowen C."/>
            <person name="Montmayeur A."/>
            <person name="Murphy C."/>
            <person name="Neiman D."/>
            <person name="Pearson M."/>
            <person name="Priest M."/>
            <person name="Roberts A."/>
            <person name="Saif S."/>
            <person name="Shea T."/>
            <person name="Sisk P."/>
            <person name="Stolte C."/>
            <person name="Sykes S."/>
            <person name="Wortman J."/>
            <person name="Nusbaum C."/>
            <person name="Birren B."/>
        </authorList>
    </citation>
    <scope>NUCLEOTIDE SEQUENCE [LARGE SCALE GENOMIC DNA]</scope>
    <source>
        <strain evidence="2">INRA-310</strain>
    </source>
</reference>
<name>W2PT76_PHYN3</name>
<dbReference type="Proteomes" id="UP000018817">
    <property type="component" value="Unassembled WGS sequence"/>
</dbReference>
<evidence type="ECO:0000313" key="2">
    <source>
        <dbReference type="Proteomes" id="UP000018817"/>
    </source>
</evidence>
<proteinExistence type="predicted"/>
<dbReference type="GeneID" id="20192230"/>
<evidence type="ECO:0000313" key="1">
    <source>
        <dbReference type="EMBL" id="ETN04163.1"/>
    </source>
</evidence>
<dbReference type="RefSeq" id="XP_008910464.1">
    <property type="nucleotide sequence ID" value="XM_008912216.1"/>
</dbReference>
<reference evidence="1 2" key="2">
    <citation type="submission" date="2013-11" db="EMBL/GenBank/DDBJ databases">
        <title>The Genome Sequence of Phytophthora parasitica INRA-310.</title>
        <authorList>
            <consortium name="The Broad Institute Genomics Platform"/>
            <person name="Russ C."/>
            <person name="Tyler B."/>
            <person name="Panabieres F."/>
            <person name="Shan W."/>
            <person name="Tripathy S."/>
            <person name="Grunwald N."/>
            <person name="Machado M."/>
            <person name="Johnson C.S."/>
            <person name="Arredondo F."/>
            <person name="Hong C."/>
            <person name="Coffey M."/>
            <person name="Young S.K."/>
            <person name="Zeng Q."/>
            <person name="Gargeya S."/>
            <person name="Fitzgerald M."/>
            <person name="Abouelleil A."/>
            <person name="Alvarado L."/>
            <person name="Chapman S.B."/>
            <person name="Gainer-Dewar J."/>
            <person name="Goldberg J."/>
            <person name="Griggs A."/>
            <person name="Gujja S."/>
            <person name="Hansen M."/>
            <person name="Howarth C."/>
            <person name="Imamovic A."/>
            <person name="Ireland A."/>
            <person name="Larimer J."/>
            <person name="McCowan C."/>
            <person name="Murphy C."/>
            <person name="Pearson M."/>
            <person name="Poon T.W."/>
            <person name="Priest M."/>
            <person name="Roberts A."/>
            <person name="Saif S."/>
            <person name="Shea T."/>
            <person name="Sykes S."/>
            <person name="Wortman J."/>
            <person name="Nusbaum C."/>
            <person name="Birren B."/>
        </authorList>
    </citation>
    <scope>NUCLEOTIDE SEQUENCE [LARGE SCALE GENOMIC DNA]</scope>
    <source>
        <strain evidence="1 2">INRA-310</strain>
    </source>
</reference>
<dbReference type="VEuPathDB" id="FungiDB:PPTG_23631"/>
<dbReference type="AlphaFoldDB" id="W2PT76"/>
<gene>
    <name evidence="1" type="ORF">PPTG_23631</name>
</gene>
<accession>W2PT76</accession>
<dbReference type="EMBL" id="KI669605">
    <property type="protein sequence ID" value="ETN04163.1"/>
    <property type="molecule type" value="Genomic_DNA"/>
</dbReference>
<organism evidence="1 2">
    <name type="scientific">Phytophthora nicotianae (strain INRA-310)</name>
    <name type="common">Phytophthora parasitica</name>
    <dbReference type="NCBI Taxonomy" id="761204"/>
    <lineage>
        <taxon>Eukaryota</taxon>
        <taxon>Sar</taxon>
        <taxon>Stramenopiles</taxon>
        <taxon>Oomycota</taxon>
        <taxon>Peronosporomycetes</taxon>
        <taxon>Peronosporales</taxon>
        <taxon>Peronosporaceae</taxon>
        <taxon>Phytophthora</taxon>
    </lineage>
</organism>
<sequence>MRANKKLKIDGSLTPLLVAVDKLFRYAPVAVCATIGSDVSNMVNAFLLPKTLARAVCDEEAPLLRVFRKFRSPSCLPDMNCVSTYFHLEVVDWLLAHCSEKFAEDVTDWVAKYGHLHVVQRLHEDRYRFPNKS</sequence>
<dbReference type="OMA" id="WLHAHYQ"/>
<protein>
    <submittedName>
        <fullName evidence="1">Uncharacterized protein</fullName>
    </submittedName>
</protein>